<evidence type="ECO:0000313" key="3">
    <source>
        <dbReference type="Proteomes" id="UP000662111"/>
    </source>
</evidence>
<dbReference type="Proteomes" id="UP000662111">
    <property type="component" value="Unassembled WGS sequence"/>
</dbReference>
<name>A0ABQ2F4G5_9MICO</name>
<accession>A0ABQ2F4G5</accession>
<dbReference type="InterPro" id="IPR024344">
    <property type="entry name" value="MDMPI_metal-binding"/>
</dbReference>
<sequence length="231" mass="25095">MTSHAAQNLDLLDVETDRLLTTCTRLTDPTRDSLCAGWTVAHVLTHVARNAEALSTMVRSAVDGQERRPYASEQARDAAIEEGSRRPLEEICADLRDTAFRFRDLAQELTGPAGEAEVRTRTGTVVKGHQVIAMRILEVVFHHVDLETDYTFDQADPEWVARTLRRGVRQWDATGEAPGLTLVPDGLPALTLGGGGTEVAGTPGQLLLWLARGRADGLASTVELPAPPPWA</sequence>
<dbReference type="InterPro" id="IPR034660">
    <property type="entry name" value="DinB/YfiT-like"/>
</dbReference>
<dbReference type="EMBL" id="BMLB01000001">
    <property type="protein sequence ID" value="GGK60339.1"/>
    <property type="molecule type" value="Genomic_DNA"/>
</dbReference>
<comment type="caution">
    <text evidence="2">The sequence shown here is derived from an EMBL/GenBank/DDBJ whole genome shotgun (WGS) entry which is preliminary data.</text>
</comment>
<dbReference type="NCBIfam" id="TIGR03083">
    <property type="entry name" value="maleylpyruvate isomerase family mycothiol-dependent enzyme"/>
    <property type="match status" value="1"/>
</dbReference>
<keyword evidence="3" id="KW-1185">Reference proteome</keyword>
<proteinExistence type="predicted"/>
<dbReference type="Pfam" id="PF11716">
    <property type="entry name" value="MDMPI_N"/>
    <property type="match status" value="1"/>
</dbReference>
<keyword evidence="2" id="KW-0413">Isomerase</keyword>
<protein>
    <submittedName>
        <fullName evidence="2">Maleylpyruvate isomerase</fullName>
    </submittedName>
</protein>
<dbReference type="GO" id="GO:0016853">
    <property type="term" value="F:isomerase activity"/>
    <property type="evidence" value="ECO:0007669"/>
    <property type="project" value="UniProtKB-KW"/>
</dbReference>
<dbReference type="InterPro" id="IPR036527">
    <property type="entry name" value="SCP2_sterol-bd_dom_sf"/>
</dbReference>
<gene>
    <name evidence="2" type="ORF">GCM10011509_05850</name>
</gene>
<dbReference type="SUPFAM" id="SSF109854">
    <property type="entry name" value="DinB/YfiT-like putative metalloenzymes"/>
    <property type="match status" value="1"/>
</dbReference>
<evidence type="ECO:0000259" key="1">
    <source>
        <dbReference type="Pfam" id="PF11716"/>
    </source>
</evidence>
<evidence type="ECO:0000313" key="2">
    <source>
        <dbReference type="EMBL" id="GGK60339.1"/>
    </source>
</evidence>
<organism evidence="2 3">
    <name type="scientific">Ornithinimicrobium pekingense</name>
    <dbReference type="NCBI Taxonomy" id="384677"/>
    <lineage>
        <taxon>Bacteria</taxon>
        <taxon>Bacillati</taxon>
        <taxon>Actinomycetota</taxon>
        <taxon>Actinomycetes</taxon>
        <taxon>Micrococcales</taxon>
        <taxon>Ornithinimicrobiaceae</taxon>
        <taxon>Ornithinimicrobium</taxon>
    </lineage>
</organism>
<dbReference type="InterPro" id="IPR017517">
    <property type="entry name" value="Maleyloyr_isom"/>
</dbReference>
<reference evidence="3" key="1">
    <citation type="journal article" date="2019" name="Int. J. Syst. Evol. Microbiol.">
        <title>The Global Catalogue of Microorganisms (GCM) 10K type strain sequencing project: providing services to taxonomists for standard genome sequencing and annotation.</title>
        <authorList>
            <consortium name="The Broad Institute Genomics Platform"/>
            <consortium name="The Broad Institute Genome Sequencing Center for Infectious Disease"/>
            <person name="Wu L."/>
            <person name="Ma J."/>
        </authorList>
    </citation>
    <scope>NUCLEOTIDE SEQUENCE [LARGE SCALE GENOMIC DNA]</scope>
    <source>
        <strain evidence="3">CGMCC 1.5362</strain>
    </source>
</reference>
<dbReference type="Gene3D" id="1.20.120.450">
    <property type="entry name" value="dinb family like domain"/>
    <property type="match status" value="1"/>
</dbReference>
<dbReference type="RefSeq" id="WP_022922929.1">
    <property type="nucleotide sequence ID" value="NZ_BMLB01000001.1"/>
</dbReference>
<feature type="domain" description="Mycothiol-dependent maleylpyruvate isomerase metal-binding" evidence="1">
    <location>
        <begin position="15"/>
        <end position="147"/>
    </location>
</feature>
<dbReference type="SUPFAM" id="SSF55718">
    <property type="entry name" value="SCP-like"/>
    <property type="match status" value="1"/>
</dbReference>